<proteinExistence type="inferred from homology"/>
<evidence type="ECO:0000313" key="3">
    <source>
        <dbReference type="EMBL" id="WBO86817.1"/>
    </source>
</evidence>
<evidence type="ECO:0000256" key="1">
    <source>
        <dbReference type="ARBA" id="ARBA00038283"/>
    </source>
</evidence>
<sequence length="397" mass="45366">MKQPDSMNAAHPVHPLIVQHNALINARFVLNTTESRLFLALLSRIGRDDTQFQVCRIPVRELMAHSTSNSTYELVRKTLRHFASRTLLIEKLDATARRQTQPDFSILPLLAFAEYKHHEGVVEARFNDLLMPYLLQLRENFTKAQLTELLKLKSSNAYRVYLLLREYAAFGKRVMAVAELKTILGVEEEYDRFTNFRARILDPAQSELAQTDMAFTYVLEKQGRTITHICFLFKPTGAAPVPAPAQAPETSWEATLLEAGIAAKSLAGIKTQLENGYYDEGYIYFVVAHVRRQAAAGKVKKLAGAVYKALLEGYLLEDYRRQLRHGEAGEPERKPARPVVAQQERHTLDDVHAMYETMRQRRLIPDENFEQNLARVWLSAGFRQETDAQGIQWLIKP</sequence>
<dbReference type="Gene3D" id="1.10.10.10">
    <property type="entry name" value="Winged helix-like DNA-binding domain superfamily/Winged helix DNA-binding domain"/>
    <property type="match status" value="2"/>
</dbReference>
<keyword evidence="4" id="KW-1185">Reference proteome</keyword>
<dbReference type="InterPro" id="IPR036390">
    <property type="entry name" value="WH_DNA-bd_sf"/>
</dbReference>
<organism evidence="3 4">
    <name type="scientific">Hymenobacter yonginensis</name>
    <dbReference type="NCBI Taxonomy" id="748197"/>
    <lineage>
        <taxon>Bacteria</taxon>
        <taxon>Pseudomonadati</taxon>
        <taxon>Bacteroidota</taxon>
        <taxon>Cytophagia</taxon>
        <taxon>Cytophagales</taxon>
        <taxon>Hymenobacteraceae</taxon>
        <taxon>Hymenobacter</taxon>
    </lineage>
</organism>
<feature type="domain" description="Initiator Rep protein WH1" evidence="2">
    <location>
        <begin position="17"/>
        <end position="164"/>
    </location>
</feature>
<dbReference type="SUPFAM" id="SSF46785">
    <property type="entry name" value="Winged helix' DNA-binding domain"/>
    <property type="match status" value="2"/>
</dbReference>
<gene>
    <name evidence="3" type="ORF">O9Z63_20245</name>
</gene>
<dbReference type="Pfam" id="PF01051">
    <property type="entry name" value="Rep3_N"/>
    <property type="match status" value="1"/>
</dbReference>
<geneLocation type="plasmid" evidence="3 4">
    <name>unnamed2</name>
</geneLocation>
<dbReference type="Proteomes" id="UP001211872">
    <property type="component" value="Plasmid unnamed2"/>
</dbReference>
<name>A0ABY7PV59_9BACT</name>
<dbReference type="Pfam" id="PF21205">
    <property type="entry name" value="Rep3_C"/>
    <property type="match status" value="1"/>
</dbReference>
<keyword evidence="3" id="KW-0614">Plasmid</keyword>
<dbReference type="EMBL" id="CP115397">
    <property type="protein sequence ID" value="WBO86817.1"/>
    <property type="molecule type" value="Genomic_DNA"/>
</dbReference>
<dbReference type="RefSeq" id="WP_270129503.1">
    <property type="nucleotide sequence ID" value="NZ_CP115397.1"/>
</dbReference>
<evidence type="ECO:0000259" key="2">
    <source>
        <dbReference type="Pfam" id="PF01051"/>
    </source>
</evidence>
<comment type="similarity">
    <text evidence="1">Belongs to the initiator RepB protein family.</text>
</comment>
<reference evidence="3 4" key="1">
    <citation type="journal article" date="2011" name="Int. J. Syst. Evol. Microbiol.">
        <title>Hymenobacter yonginensis sp. nov., isolated from a mesotrophic artificial lake.</title>
        <authorList>
            <person name="Joung Y."/>
            <person name="Cho S.H."/>
            <person name="Kim H."/>
            <person name="Kim S.B."/>
            <person name="Joh K."/>
        </authorList>
    </citation>
    <scope>NUCLEOTIDE SEQUENCE [LARGE SCALE GENOMIC DNA]</scope>
    <source>
        <strain evidence="3 4">KCTC 22745</strain>
    </source>
</reference>
<accession>A0ABY7PV59</accession>
<evidence type="ECO:0000313" key="4">
    <source>
        <dbReference type="Proteomes" id="UP001211872"/>
    </source>
</evidence>
<dbReference type="InterPro" id="IPR000525">
    <property type="entry name" value="Initiator_Rep_WH1"/>
</dbReference>
<protein>
    <submittedName>
        <fullName evidence="3">Replication initiation protein</fullName>
    </submittedName>
</protein>
<dbReference type="InterPro" id="IPR036388">
    <property type="entry name" value="WH-like_DNA-bd_sf"/>
</dbReference>